<keyword evidence="1" id="KW-1133">Transmembrane helix</keyword>
<evidence type="ECO:0000313" key="3">
    <source>
        <dbReference type="Proteomes" id="UP000640583"/>
    </source>
</evidence>
<dbReference type="RefSeq" id="WP_107498618.1">
    <property type="nucleotide sequence ID" value="NZ_JADCKQ010000009.1"/>
</dbReference>
<accession>A0A8J7IS08</accession>
<name>A0A8J7IS08_9RHOB</name>
<gene>
    <name evidence="2" type="ORF">H1D41_12535</name>
</gene>
<evidence type="ECO:0000256" key="1">
    <source>
        <dbReference type="SAM" id="Phobius"/>
    </source>
</evidence>
<comment type="caution">
    <text evidence="2">The sequence shown here is derived from an EMBL/GenBank/DDBJ whole genome shotgun (WGS) entry which is preliminary data.</text>
</comment>
<dbReference type="AlphaFoldDB" id="A0A8J7IS08"/>
<evidence type="ECO:0000313" key="2">
    <source>
        <dbReference type="EMBL" id="MBI1494466.1"/>
    </source>
</evidence>
<evidence type="ECO:0008006" key="4">
    <source>
        <dbReference type="Google" id="ProtNLM"/>
    </source>
</evidence>
<dbReference type="Proteomes" id="UP000640583">
    <property type="component" value="Unassembled WGS sequence"/>
</dbReference>
<proteinExistence type="predicted"/>
<reference evidence="2" key="1">
    <citation type="submission" date="2020-10" db="EMBL/GenBank/DDBJ databases">
        <title>Paenihalocynthiibacter styelae gen. nov., sp. nov., isolated from stalked sea squirt Styela clava.</title>
        <authorList>
            <person name="Kim Y.-O."/>
            <person name="Yoon J.-H."/>
        </authorList>
    </citation>
    <scope>NUCLEOTIDE SEQUENCE</scope>
    <source>
        <strain evidence="2">MYP1-1</strain>
    </source>
</reference>
<dbReference type="EMBL" id="JADCKQ010000009">
    <property type="protein sequence ID" value="MBI1494466.1"/>
    <property type="molecule type" value="Genomic_DNA"/>
</dbReference>
<feature type="transmembrane region" description="Helical" evidence="1">
    <location>
        <begin position="27"/>
        <end position="44"/>
    </location>
</feature>
<sequence>MSNTDSFIEEVTEEVRQEQLWTMVRRYGWIAGVAVIAIVGGATWNEIRKSQMETAAQAAGDGIILALETEDPQTRIQALSEARAAATSESGAANVLGFYEAAEAADAGDTARAATLYAEVAADSSLAQVYRDLAVLKGASLAGIDAVEARTSLESIAAPGAAFRLLAEEQLASLDLAAGETDAAIERLQNIAVDSEITSAQRVRVLQLLEALGGSLETT</sequence>
<keyword evidence="1" id="KW-0472">Membrane</keyword>
<organism evidence="2 3">
    <name type="scientific">Halocynthiibacter styelae</name>
    <dbReference type="NCBI Taxonomy" id="2761955"/>
    <lineage>
        <taxon>Bacteria</taxon>
        <taxon>Pseudomonadati</taxon>
        <taxon>Pseudomonadota</taxon>
        <taxon>Alphaproteobacteria</taxon>
        <taxon>Rhodobacterales</taxon>
        <taxon>Paracoccaceae</taxon>
        <taxon>Halocynthiibacter</taxon>
    </lineage>
</organism>
<keyword evidence="1" id="KW-0812">Transmembrane</keyword>
<keyword evidence="3" id="KW-1185">Reference proteome</keyword>
<protein>
    <recommendedName>
        <fullName evidence="4">Tetratricopeptide repeat-like domain-containing protein</fullName>
    </recommendedName>
</protein>